<feature type="chain" id="PRO_5024425430" description="LPXTG cell wall anchor domain-containing protein" evidence="3">
    <location>
        <begin position="32"/>
        <end position="313"/>
    </location>
</feature>
<reference evidence="4" key="1">
    <citation type="submission" date="2019-07" db="EMBL/GenBank/DDBJ databases">
        <authorList>
            <person name="Wongkuna S."/>
            <person name="Scaria J."/>
        </authorList>
    </citation>
    <scope>NUCLEOTIDE SEQUENCE [LARGE SCALE GENOMIC DNA]</scope>
    <source>
        <strain evidence="4">SW178</strain>
    </source>
</reference>
<keyword evidence="2" id="KW-0472">Membrane</keyword>
<feature type="transmembrane region" description="Helical" evidence="2">
    <location>
        <begin position="288"/>
        <end position="309"/>
    </location>
</feature>
<sequence>MKKQSVIKKRGAVWLLSVMLILMLIPGNVQAQESDFTNSGAEKGAQDIETVPDTYTENGIDGNEAGDTVPAADESDASDGLTGEDPETETSDGQSQSDDSVDGNEDLSGDEQIDDQEDDNQQVDLPGITADPIAVAIPMDSTNDLYGSLSQFLALSSDQFQIYTVAIVDPVTQQPVQPESALKVSLSVPSGYDTDRLVISELSMDGKTPVRTEVPFSYNNGQATFETDHSGIYVVMEKKEQVELPSSLEPTEKVDKLELTKKYPDSVSSGSSTVRATVNPQTGDDNSVVVWGVITAAAAAAVIALIIIINRRK</sequence>
<evidence type="ECO:0000256" key="1">
    <source>
        <dbReference type="SAM" id="MobiDB-lite"/>
    </source>
</evidence>
<keyword evidence="2" id="KW-0812">Transmembrane</keyword>
<dbReference type="OrthoDB" id="1885452at2"/>
<name>A0A5M9HYG8_9FIRM</name>
<dbReference type="Proteomes" id="UP000322025">
    <property type="component" value="Unassembled WGS sequence"/>
</dbReference>
<organism evidence="4 5">
    <name type="scientific">Mediterraneibacter catenae</name>
    <dbReference type="NCBI Taxonomy" id="2594882"/>
    <lineage>
        <taxon>Bacteria</taxon>
        <taxon>Bacillati</taxon>
        <taxon>Bacillota</taxon>
        <taxon>Clostridia</taxon>
        <taxon>Lachnospirales</taxon>
        <taxon>Lachnospiraceae</taxon>
        <taxon>Mediterraneibacter</taxon>
    </lineage>
</organism>
<feature type="region of interest" description="Disordered" evidence="1">
    <location>
        <begin position="36"/>
        <end position="123"/>
    </location>
</feature>
<dbReference type="RefSeq" id="WP_150311418.1">
    <property type="nucleotide sequence ID" value="NZ_VMSO01000022.1"/>
</dbReference>
<dbReference type="AlphaFoldDB" id="A0A5M9HYG8"/>
<accession>A0A5M9HYG8</accession>
<feature type="compositionally biased region" description="Acidic residues" evidence="1">
    <location>
        <begin position="73"/>
        <end position="90"/>
    </location>
</feature>
<keyword evidence="3" id="KW-0732">Signal</keyword>
<proteinExistence type="predicted"/>
<evidence type="ECO:0000256" key="3">
    <source>
        <dbReference type="SAM" id="SignalP"/>
    </source>
</evidence>
<feature type="signal peptide" evidence="3">
    <location>
        <begin position="1"/>
        <end position="31"/>
    </location>
</feature>
<keyword evidence="2" id="KW-1133">Transmembrane helix</keyword>
<gene>
    <name evidence="4" type="ORF">FNY66_12930</name>
</gene>
<comment type="caution">
    <text evidence="4">The sequence shown here is derived from an EMBL/GenBank/DDBJ whole genome shotgun (WGS) entry which is preliminary data.</text>
</comment>
<evidence type="ECO:0008006" key="6">
    <source>
        <dbReference type="Google" id="ProtNLM"/>
    </source>
</evidence>
<protein>
    <recommendedName>
        <fullName evidence="6">LPXTG cell wall anchor domain-containing protein</fullName>
    </recommendedName>
</protein>
<evidence type="ECO:0000256" key="2">
    <source>
        <dbReference type="SAM" id="Phobius"/>
    </source>
</evidence>
<keyword evidence="5" id="KW-1185">Reference proteome</keyword>
<evidence type="ECO:0000313" key="5">
    <source>
        <dbReference type="Proteomes" id="UP000322025"/>
    </source>
</evidence>
<feature type="compositionally biased region" description="Acidic residues" evidence="1">
    <location>
        <begin position="99"/>
        <end position="121"/>
    </location>
</feature>
<dbReference type="EMBL" id="VMSO01000022">
    <property type="protein sequence ID" value="KAA8500546.1"/>
    <property type="molecule type" value="Genomic_DNA"/>
</dbReference>
<evidence type="ECO:0000313" key="4">
    <source>
        <dbReference type="EMBL" id="KAA8500546.1"/>
    </source>
</evidence>